<dbReference type="AlphaFoldDB" id="A0A1I3CIT0"/>
<keyword evidence="2 4" id="KW-0808">Transferase</keyword>
<dbReference type="PANTHER" id="PTHR11104">
    <property type="entry name" value="AMINOGLYCOSIDE N3-ACETYLTRANSFERASE"/>
    <property type="match status" value="1"/>
</dbReference>
<evidence type="ECO:0000313" key="8">
    <source>
        <dbReference type="Proteomes" id="UP000533017"/>
    </source>
</evidence>
<keyword evidence="8" id="KW-1185">Reference proteome</keyword>
<evidence type="ECO:0000313" key="7">
    <source>
        <dbReference type="Proteomes" id="UP000199052"/>
    </source>
</evidence>
<evidence type="ECO:0000313" key="5">
    <source>
        <dbReference type="EMBL" id="NYH82075.1"/>
    </source>
</evidence>
<organism evidence="6 7">
    <name type="scientific">Actinopolymorpha cephalotaxi</name>
    <dbReference type="NCBI Taxonomy" id="504797"/>
    <lineage>
        <taxon>Bacteria</taxon>
        <taxon>Bacillati</taxon>
        <taxon>Actinomycetota</taxon>
        <taxon>Actinomycetes</taxon>
        <taxon>Propionibacteriales</taxon>
        <taxon>Actinopolymorphaceae</taxon>
        <taxon>Actinopolymorpha</taxon>
    </lineage>
</organism>
<dbReference type="STRING" id="504797.SAMN05421678_1363"/>
<dbReference type="InterPro" id="IPR003679">
    <property type="entry name" value="Amioglycoside_AcTrfase"/>
</dbReference>
<accession>A0A1I3CIT0</accession>
<dbReference type="Pfam" id="PF02522">
    <property type="entry name" value="Antibiotic_NAT"/>
    <property type="match status" value="1"/>
</dbReference>
<name>A0A1I3CIT0_9ACTN</name>
<evidence type="ECO:0000256" key="2">
    <source>
        <dbReference type="ARBA" id="ARBA00022679"/>
    </source>
</evidence>
<sequence length="290" mass="31132">MIESGAMDTGRAVTERDVAEGLRNLGLNESSSVIVHASLRSFGHVDGGADAVCRALVGTCGTVMMLAGSGDLTRVPAPPGLVRPNNAYYTAESWESFDAALAGAVPFSPDLPVDRWLGRIAESLRRSFPHERGVHPFLSFLAVGTHAGRLIAAQRVDRPLGPIEELADLGGHVLLLGVGHTSNTTIHLAEQRLGRSLFHRYAKAAPGVWMELPNIPGDSDSFDEIEPELAPFTAQTLIGRCRARLVAVQDVLACATRLIRADPAALLCEKEDCRCSAALRQRLITLRWSG</sequence>
<dbReference type="InterPro" id="IPR028345">
    <property type="entry name" value="Antibiotic_NAT-like"/>
</dbReference>
<evidence type="ECO:0000256" key="3">
    <source>
        <dbReference type="ARBA" id="ARBA00023315"/>
    </source>
</evidence>
<dbReference type="GO" id="GO:0046353">
    <property type="term" value="F:aminoglycoside 3-N-acetyltransferase activity"/>
    <property type="evidence" value="ECO:0007669"/>
    <property type="project" value="UniProtKB-EC"/>
</dbReference>
<dbReference type="EMBL" id="FOOI01000036">
    <property type="protein sequence ID" value="SFH74031.1"/>
    <property type="molecule type" value="Genomic_DNA"/>
</dbReference>
<proteinExistence type="inferred from homology"/>
<dbReference type="GO" id="GO:0046677">
    <property type="term" value="P:response to antibiotic"/>
    <property type="evidence" value="ECO:0007669"/>
    <property type="project" value="UniProtKB-KW"/>
</dbReference>
<reference evidence="6 7" key="1">
    <citation type="submission" date="2016-10" db="EMBL/GenBank/DDBJ databases">
        <authorList>
            <person name="de Groot N.N."/>
        </authorList>
    </citation>
    <scope>NUCLEOTIDE SEQUENCE [LARGE SCALE GENOMIC DNA]</scope>
    <source>
        <strain evidence="6 7">CPCC 202808</strain>
    </source>
</reference>
<evidence type="ECO:0000256" key="4">
    <source>
        <dbReference type="RuleBase" id="RU365031"/>
    </source>
</evidence>
<dbReference type="SUPFAM" id="SSF110710">
    <property type="entry name" value="TTHA0583/YokD-like"/>
    <property type="match status" value="1"/>
</dbReference>
<protein>
    <recommendedName>
        <fullName evidence="4">Aminoglycoside N(3)-acetyltransferase</fullName>
        <ecNumber evidence="4">2.3.1.-</ecNumber>
    </recommendedName>
</protein>
<dbReference type="EMBL" id="JACBZA010000001">
    <property type="protein sequence ID" value="NYH82075.1"/>
    <property type="molecule type" value="Genomic_DNA"/>
</dbReference>
<keyword evidence="4" id="KW-0046">Antibiotic resistance</keyword>
<dbReference type="RefSeq" id="WP_237769143.1">
    <property type="nucleotide sequence ID" value="NZ_FOOI01000036.1"/>
</dbReference>
<dbReference type="Proteomes" id="UP000199052">
    <property type="component" value="Unassembled WGS sequence"/>
</dbReference>
<comment type="similarity">
    <text evidence="1 4">Belongs to the antibiotic N-acetyltransferase family.</text>
</comment>
<reference evidence="5 8" key="2">
    <citation type="submission" date="2020-07" db="EMBL/GenBank/DDBJ databases">
        <title>Sequencing the genomes of 1000 actinobacteria strains.</title>
        <authorList>
            <person name="Klenk H.-P."/>
        </authorList>
    </citation>
    <scope>NUCLEOTIDE SEQUENCE [LARGE SCALE GENOMIC DNA]</scope>
    <source>
        <strain evidence="5 8">DSM 45117</strain>
    </source>
</reference>
<evidence type="ECO:0000256" key="1">
    <source>
        <dbReference type="ARBA" id="ARBA00006383"/>
    </source>
</evidence>
<dbReference type="PANTHER" id="PTHR11104:SF0">
    <property type="entry name" value="SPBETA PROPHAGE-DERIVED AMINOGLYCOSIDE N(3')-ACETYLTRANSFERASE-LIKE PROTEIN YOKD"/>
    <property type="match status" value="1"/>
</dbReference>
<dbReference type="Proteomes" id="UP000533017">
    <property type="component" value="Unassembled WGS sequence"/>
</dbReference>
<comment type="catalytic activity">
    <reaction evidence="4">
        <text>a 2-deoxystreptamine antibiotic + acetyl-CoA = an N(3)-acetyl-2-deoxystreptamine antibiotic + CoA + H(+)</text>
        <dbReference type="Rhea" id="RHEA:12665"/>
        <dbReference type="ChEBI" id="CHEBI:15378"/>
        <dbReference type="ChEBI" id="CHEBI:57287"/>
        <dbReference type="ChEBI" id="CHEBI:57288"/>
        <dbReference type="ChEBI" id="CHEBI:57921"/>
        <dbReference type="ChEBI" id="CHEBI:77452"/>
        <dbReference type="EC" id="2.3.1.81"/>
    </reaction>
</comment>
<gene>
    <name evidence="5" type="ORF">FHR37_000926</name>
    <name evidence="6" type="ORF">SAMN05421678_1363</name>
</gene>
<evidence type="ECO:0000313" key="6">
    <source>
        <dbReference type="EMBL" id="SFH74031.1"/>
    </source>
</evidence>
<keyword evidence="3 4" id="KW-0012">Acyltransferase</keyword>
<dbReference type="EC" id="2.3.1.-" evidence="4"/>